<dbReference type="InterPro" id="IPR008136">
    <property type="entry name" value="CinA_C"/>
</dbReference>
<dbReference type="EMBL" id="SDMQ01000014">
    <property type="protein sequence ID" value="TBT83109.1"/>
    <property type="molecule type" value="Genomic_DNA"/>
</dbReference>
<proteinExistence type="predicted"/>
<dbReference type="Pfam" id="PF02464">
    <property type="entry name" value="CinA"/>
    <property type="match status" value="1"/>
</dbReference>
<evidence type="ECO:0000259" key="1">
    <source>
        <dbReference type="Pfam" id="PF02464"/>
    </source>
</evidence>
<evidence type="ECO:0000313" key="2">
    <source>
        <dbReference type="EMBL" id="TBT83109.1"/>
    </source>
</evidence>
<reference evidence="2 3" key="1">
    <citation type="submission" date="2019-01" db="EMBL/GenBank/DDBJ databases">
        <title>Lactibacter flavus gen. nov., sp. nov., a novel bacterium of the family Propionibacteriaceae isolated from raw milk and dairy products.</title>
        <authorList>
            <person name="Huptas C."/>
            <person name="Wenning M."/>
            <person name="Breitenwieser F."/>
            <person name="Doll E."/>
            <person name="Von Neubeck M."/>
            <person name="Busse H.-J."/>
            <person name="Scherer S."/>
        </authorList>
    </citation>
    <scope>NUCLEOTIDE SEQUENCE [LARGE SCALE GENOMIC DNA]</scope>
    <source>
        <strain evidence="2 3">KCTC 33808</strain>
    </source>
</reference>
<sequence>MNELAAKVITTLRDRTLTLAVAESVTGGLIGATLTTVPGASMVYLGGVVSYATRLKTDLLGVTRETIANHTVVSEEVAIGMAVGLQRRTDADWVVAVTGVAGPDPQEGHDAGEVWICVLGPRIPSLPQFQQVERFDFSGDRDEIREQTVDAACRMLLRVVSPV</sequence>
<dbReference type="OrthoDB" id="1253990at2"/>
<dbReference type="Gene3D" id="3.90.950.20">
    <property type="entry name" value="CinA-like"/>
    <property type="match status" value="1"/>
</dbReference>
<evidence type="ECO:0000313" key="3">
    <source>
        <dbReference type="Proteomes" id="UP000292373"/>
    </source>
</evidence>
<feature type="domain" description="CinA C-terminal" evidence="1">
    <location>
        <begin position="2"/>
        <end position="159"/>
    </location>
</feature>
<dbReference type="SUPFAM" id="SSF142433">
    <property type="entry name" value="CinA-like"/>
    <property type="match status" value="1"/>
</dbReference>
<name>A0A4Q9KBD9_9ACTN</name>
<organism evidence="2 3">
    <name type="scientific">Propioniciclava sinopodophylli</name>
    <dbReference type="NCBI Taxonomy" id="1837344"/>
    <lineage>
        <taxon>Bacteria</taxon>
        <taxon>Bacillati</taxon>
        <taxon>Actinomycetota</taxon>
        <taxon>Actinomycetes</taxon>
        <taxon>Propionibacteriales</taxon>
        <taxon>Propionibacteriaceae</taxon>
        <taxon>Propioniciclava</taxon>
    </lineage>
</organism>
<dbReference type="AlphaFoldDB" id="A0A4Q9KBD9"/>
<dbReference type="NCBIfam" id="TIGR00199">
    <property type="entry name" value="PncC_domain"/>
    <property type="match status" value="1"/>
</dbReference>
<dbReference type="InterPro" id="IPR036653">
    <property type="entry name" value="CinA-like_C"/>
</dbReference>
<comment type="caution">
    <text evidence="2">The sequence shown here is derived from an EMBL/GenBank/DDBJ whole genome shotgun (WGS) entry which is preliminary data.</text>
</comment>
<dbReference type="Proteomes" id="UP000292373">
    <property type="component" value="Unassembled WGS sequence"/>
</dbReference>
<accession>A0A4Q9KBD9</accession>
<keyword evidence="3" id="KW-1185">Reference proteome</keyword>
<dbReference type="RefSeq" id="WP_131169476.1">
    <property type="nucleotide sequence ID" value="NZ_SDMQ01000014.1"/>
</dbReference>
<gene>
    <name evidence="2" type="ORF">ET989_12460</name>
</gene>
<protein>
    <submittedName>
        <fullName evidence="2">CinA family protein</fullName>
    </submittedName>
</protein>